<keyword evidence="2 7" id="KW-0378">Hydrolase</keyword>
<dbReference type="InterPro" id="IPR000909">
    <property type="entry name" value="PLipase_C_PInositol-sp_X_dom"/>
</dbReference>
<dbReference type="PROSITE" id="PS50007">
    <property type="entry name" value="PIPLC_X_DOMAIN"/>
    <property type="match status" value="1"/>
</dbReference>
<dbReference type="SUPFAM" id="SSF51695">
    <property type="entry name" value="PLC-like phosphodiesterases"/>
    <property type="match status" value="1"/>
</dbReference>
<dbReference type="PRINTS" id="PR00390">
    <property type="entry name" value="PHPHLIPASEC"/>
</dbReference>
<dbReference type="InterPro" id="IPR001192">
    <property type="entry name" value="PI-PLC_fam"/>
</dbReference>
<keyword evidence="4 7" id="KW-0443">Lipid metabolism</keyword>
<dbReference type="GO" id="GO:0051209">
    <property type="term" value="P:release of sequestered calcium ion into cytosol"/>
    <property type="evidence" value="ECO:0007669"/>
    <property type="project" value="TreeGrafter"/>
</dbReference>
<evidence type="ECO:0000256" key="6">
    <source>
        <dbReference type="ARBA" id="ARBA00059664"/>
    </source>
</evidence>
<comment type="catalytic activity">
    <reaction evidence="1 7">
        <text>a 1,2-diacyl-sn-glycero-3-phospho-(1D-myo-inositol-4,5-bisphosphate) + H2O = 1D-myo-inositol 1,4,5-trisphosphate + a 1,2-diacyl-sn-glycerol + H(+)</text>
        <dbReference type="Rhea" id="RHEA:33179"/>
        <dbReference type="ChEBI" id="CHEBI:15377"/>
        <dbReference type="ChEBI" id="CHEBI:15378"/>
        <dbReference type="ChEBI" id="CHEBI:17815"/>
        <dbReference type="ChEBI" id="CHEBI:58456"/>
        <dbReference type="ChEBI" id="CHEBI:203600"/>
        <dbReference type="EC" id="3.1.4.11"/>
    </reaction>
</comment>
<dbReference type="PANTHER" id="PTHR10336:SF36">
    <property type="entry name" value="1-PHOSPHATIDYLINOSITOL 4,5-BISPHOSPHATE PHOSPHODIESTERASE BETA-4"/>
    <property type="match status" value="1"/>
</dbReference>
<feature type="region of interest" description="Disordered" evidence="8">
    <location>
        <begin position="1063"/>
        <end position="1129"/>
    </location>
</feature>
<name>A0A6A6DR37_9PEZI</name>
<dbReference type="Gene3D" id="1.10.238.10">
    <property type="entry name" value="EF-hand"/>
    <property type="match status" value="1"/>
</dbReference>
<dbReference type="InterPro" id="IPR000008">
    <property type="entry name" value="C2_dom"/>
</dbReference>
<evidence type="ECO:0000259" key="9">
    <source>
        <dbReference type="PROSITE" id="PS50004"/>
    </source>
</evidence>
<evidence type="ECO:0000256" key="1">
    <source>
        <dbReference type="ARBA" id="ARBA00001195"/>
    </source>
</evidence>
<dbReference type="GO" id="GO:0004435">
    <property type="term" value="F:phosphatidylinositol-4,5-bisphosphate phospholipase C activity"/>
    <property type="evidence" value="ECO:0007669"/>
    <property type="project" value="UniProtKB-EC"/>
</dbReference>
<dbReference type="PROSITE" id="PS50008">
    <property type="entry name" value="PIPLC_Y_DOMAIN"/>
    <property type="match status" value="1"/>
</dbReference>
<dbReference type="InterPro" id="IPR037755">
    <property type="entry name" value="Plc1_PH"/>
</dbReference>
<organism evidence="11 12">
    <name type="scientific">Zopfia rhizophila CBS 207.26</name>
    <dbReference type="NCBI Taxonomy" id="1314779"/>
    <lineage>
        <taxon>Eukaryota</taxon>
        <taxon>Fungi</taxon>
        <taxon>Dikarya</taxon>
        <taxon>Ascomycota</taxon>
        <taxon>Pezizomycotina</taxon>
        <taxon>Dothideomycetes</taxon>
        <taxon>Dothideomycetes incertae sedis</taxon>
        <taxon>Zopfiaceae</taxon>
        <taxon>Zopfia</taxon>
    </lineage>
</organism>
<feature type="non-terminal residue" evidence="11">
    <location>
        <position position="1"/>
    </location>
</feature>
<dbReference type="SUPFAM" id="SSF49562">
    <property type="entry name" value="C2 domain (Calcium/lipid-binding domain, CaLB)"/>
    <property type="match status" value="1"/>
</dbReference>
<feature type="non-terminal residue" evidence="11">
    <location>
        <position position="1129"/>
    </location>
</feature>
<feature type="region of interest" description="Disordered" evidence="8">
    <location>
        <begin position="674"/>
        <end position="754"/>
    </location>
</feature>
<feature type="compositionally biased region" description="Low complexity" evidence="8">
    <location>
        <begin position="1116"/>
        <end position="1129"/>
    </location>
</feature>
<dbReference type="AlphaFoldDB" id="A0A6A6DR37"/>
<protein>
    <recommendedName>
        <fullName evidence="7">Phosphoinositide phospholipase C</fullName>
        <ecNumber evidence="7">3.1.4.11</ecNumber>
    </recommendedName>
</protein>
<dbReference type="Proteomes" id="UP000800200">
    <property type="component" value="Unassembled WGS sequence"/>
</dbReference>
<feature type="region of interest" description="Disordered" evidence="8">
    <location>
        <begin position="120"/>
        <end position="155"/>
    </location>
</feature>
<dbReference type="InterPro" id="IPR001711">
    <property type="entry name" value="PLipase_C_Pinositol-sp_Y"/>
</dbReference>
<dbReference type="InterPro" id="IPR011993">
    <property type="entry name" value="PH-like_dom_sf"/>
</dbReference>
<sequence>RPRVPSPQPSFARITPKQAFSTTSIPFTLSPTSAVSIPSSRNSPASTPSHVGTNGSLQSTPEGLVPVPQHSLSVPPSLSLPESIILPPTSTPPTLSPSAMAEALSKGPGLIRRVSRGAQGIPNRFRRRGSNAHRDTSSGPVIMRRRSDSRTAADAGMDVSDLDLNFEDEEAVEDVGELNREPINAFGISSSRPSVSSLPEPGAVAPIRNSRLEQGTVFRKITKKKYRDVKLRLDFEAAKVYWDPSRPSKAFYIDDVREIRWGPEAKHYREECNYSEAWEPFWFTIIYSDLSRSKNRPNKTMHLVARDTAAFNLWTSTLETVSRNRIELMAGLVGFAEKSAKLVWRRAMNKKFNGADHSEEEESMDLPGIIKLCRSLHINCSENTIRAFFSEADSNNTKSLNQQQFLYFVRRLKERKDIKAIYKRLGLEHHSEIDKETFLAFLKEQQGVDVEAHADHWTAVFEKYARALKPKATPPEGGEIPLPLTMSFPAFQTFLTSTANSIFAPACSKPHLNRPLNEYFISSSHNTYLLGRQVAGESSTEAYITALQKGCRCIEIDCWDGSDGKPIVMHGRTLTKSIPFLDTIKVIDKYAFCESEYPLIISLEVHCTAEQQRLMTKIMTEEFGDKLILEPLDWESSILPSPEELKGRILIKVKAAAEDLDAKAVANELSTSRRQRSFSSPWSRPVQLNDNIIPNSPLISSPPSMSPPERSTTFWTSPRTSTTSTNATAPTPALVSSAEDSDSQDKKRKKSRTSHIVKELGALGVYSRGLKFSDFKGHDANTYNHVFSFAERTFDKLCKPGAETKQLLEEHNMRCLMRVLMRVYPAGHRINSSNFEPIKFWRRGVQMAALNWQTYDLGQQINEAMFTAGNDRTGYVLKPAELRLEAPTPVVGHRRAPKKRVRFAVDILTAQQLPRPRGLSPDASINPYVEFEMYCAEDKGPNATGEGGQDASARNGHSGIGSPLRKRTRIIEGNGYDPEFNDKITMTLTTRYPSLVFVRWTVWNSIDGRNTNSSPLATFTAKLSSLQKGYRHLPLFDSNGEQYLFSTLFCKIEKEDFVDVDDSIPEHTLDPRSSVEPTSPLHEPTNPQSSRSIFRKVFSRTPSERKKRKEERSQESDSSFFSRSSTLER</sequence>
<dbReference type="Pfam" id="PF00387">
    <property type="entry name" value="PI-PLC-Y"/>
    <property type="match status" value="1"/>
</dbReference>
<feature type="domain" description="PI-PLC Y-box" evidence="10">
    <location>
        <begin position="760"/>
        <end position="883"/>
    </location>
</feature>
<dbReference type="EMBL" id="ML994650">
    <property type="protein sequence ID" value="KAF2182024.1"/>
    <property type="molecule type" value="Genomic_DNA"/>
</dbReference>
<dbReference type="CDD" id="cd13360">
    <property type="entry name" value="PH_PLC_fungal"/>
    <property type="match status" value="1"/>
</dbReference>
<evidence type="ECO:0000256" key="3">
    <source>
        <dbReference type="ARBA" id="ARBA00022963"/>
    </source>
</evidence>
<keyword evidence="5" id="KW-0807">Transducer</keyword>
<dbReference type="InterPro" id="IPR035892">
    <property type="entry name" value="C2_domain_sf"/>
</dbReference>
<feature type="region of interest" description="Disordered" evidence="8">
    <location>
        <begin position="940"/>
        <end position="964"/>
    </location>
</feature>
<dbReference type="FunFam" id="3.20.20.190:FF:000049">
    <property type="entry name" value="Phosphoinositide phospholipase C"/>
    <property type="match status" value="1"/>
</dbReference>
<feature type="compositionally biased region" description="Low complexity" evidence="8">
    <location>
        <begin position="64"/>
        <end position="75"/>
    </location>
</feature>
<proteinExistence type="predicted"/>
<evidence type="ECO:0000256" key="2">
    <source>
        <dbReference type="ARBA" id="ARBA00022801"/>
    </source>
</evidence>
<dbReference type="InterPro" id="IPR017946">
    <property type="entry name" value="PLC-like_Pdiesterase_TIM-brl"/>
</dbReference>
<dbReference type="Gene3D" id="2.60.40.150">
    <property type="entry name" value="C2 domain"/>
    <property type="match status" value="1"/>
</dbReference>
<dbReference type="Pfam" id="PF00388">
    <property type="entry name" value="PI-PLC-X"/>
    <property type="match status" value="1"/>
</dbReference>
<dbReference type="PANTHER" id="PTHR10336">
    <property type="entry name" value="PHOSPHOINOSITIDE-SPECIFIC PHOSPHOLIPASE C FAMILY PROTEIN"/>
    <property type="match status" value="1"/>
</dbReference>
<evidence type="ECO:0000259" key="10">
    <source>
        <dbReference type="PROSITE" id="PS50008"/>
    </source>
</evidence>
<feature type="compositionally biased region" description="Polar residues" evidence="8">
    <location>
        <begin position="674"/>
        <end position="690"/>
    </location>
</feature>
<feature type="compositionally biased region" description="Low complexity" evidence="8">
    <location>
        <begin position="692"/>
        <end position="733"/>
    </location>
</feature>
<dbReference type="GO" id="GO:0016042">
    <property type="term" value="P:lipid catabolic process"/>
    <property type="evidence" value="ECO:0007669"/>
    <property type="project" value="UniProtKB-KW"/>
</dbReference>
<feature type="compositionally biased region" description="Polar residues" evidence="8">
    <location>
        <begin position="18"/>
        <end position="61"/>
    </location>
</feature>
<comment type="function">
    <text evidence="6">The production of the second messenger molecules diacylglycerol (DAG) and inositol 1,4,5-trisphosphate (IP3) is mediated by activated phosphatidylinositol-specific phospholipase C enzymes.</text>
</comment>
<dbReference type="SUPFAM" id="SSF50729">
    <property type="entry name" value="PH domain-like"/>
    <property type="match status" value="1"/>
</dbReference>
<dbReference type="CDD" id="cd16207">
    <property type="entry name" value="EFh_ScPlc1p_like"/>
    <property type="match status" value="1"/>
</dbReference>
<evidence type="ECO:0000256" key="5">
    <source>
        <dbReference type="ARBA" id="ARBA00023224"/>
    </source>
</evidence>
<dbReference type="OrthoDB" id="269822at2759"/>
<evidence type="ECO:0000313" key="11">
    <source>
        <dbReference type="EMBL" id="KAF2182024.1"/>
    </source>
</evidence>
<dbReference type="SUPFAM" id="SSF47473">
    <property type="entry name" value="EF-hand"/>
    <property type="match status" value="1"/>
</dbReference>
<dbReference type="CDD" id="cd00275">
    <property type="entry name" value="C2_PLC_like"/>
    <property type="match status" value="1"/>
</dbReference>
<dbReference type="InterPro" id="IPR011992">
    <property type="entry name" value="EF-hand-dom_pair"/>
</dbReference>
<dbReference type="SMART" id="SM00149">
    <property type="entry name" value="PLCYc"/>
    <property type="match status" value="1"/>
</dbReference>
<gene>
    <name evidence="11" type="ORF">K469DRAFT_491501</name>
</gene>
<dbReference type="SMART" id="SM00148">
    <property type="entry name" value="PLCXc"/>
    <property type="match status" value="1"/>
</dbReference>
<accession>A0A6A6DR37</accession>
<dbReference type="PROSITE" id="PS50004">
    <property type="entry name" value="C2"/>
    <property type="match status" value="1"/>
</dbReference>
<evidence type="ECO:0000256" key="8">
    <source>
        <dbReference type="SAM" id="MobiDB-lite"/>
    </source>
</evidence>
<dbReference type="SMART" id="SM00239">
    <property type="entry name" value="C2"/>
    <property type="match status" value="1"/>
</dbReference>
<dbReference type="CDD" id="cd08598">
    <property type="entry name" value="PI-PLC1c_yeast"/>
    <property type="match status" value="1"/>
</dbReference>
<dbReference type="Gene3D" id="2.30.29.30">
    <property type="entry name" value="Pleckstrin-homology domain (PH domain)/Phosphotyrosine-binding domain (PTB)"/>
    <property type="match status" value="1"/>
</dbReference>
<dbReference type="FunFam" id="3.20.20.190:FF:000039">
    <property type="entry name" value="Phosphoinositide phospholipase C"/>
    <property type="match status" value="1"/>
</dbReference>
<reference evidence="11" key="1">
    <citation type="journal article" date="2020" name="Stud. Mycol.">
        <title>101 Dothideomycetes genomes: a test case for predicting lifestyles and emergence of pathogens.</title>
        <authorList>
            <person name="Haridas S."/>
            <person name="Albert R."/>
            <person name="Binder M."/>
            <person name="Bloem J."/>
            <person name="Labutti K."/>
            <person name="Salamov A."/>
            <person name="Andreopoulos B."/>
            <person name="Baker S."/>
            <person name="Barry K."/>
            <person name="Bills G."/>
            <person name="Bluhm B."/>
            <person name="Cannon C."/>
            <person name="Castanera R."/>
            <person name="Culley D."/>
            <person name="Daum C."/>
            <person name="Ezra D."/>
            <person name="Gonzalez J."/>
            <person name="Henrissat B."/>
            <person name="Kuo A."/>
            <person name="Liang C."/>
            <person name="Lipzen A."/>
            <person name="Lutzoni F."/>
            <person name="Magnuson J."/>
            <person name="Mondo S."/>
            <person name="Nolan M."/>
            <person name="Ohm R."/>
            <person name="Pangilinan J."/>
            <person name="Park H.-J."/>
            <person name="Ramirez L."/>
            <person name="Alfaro M."/>
            <person name="Sun H."/>
            <person name="Tritt A."/>
            <person name="Yoshinaga Y."/>
            <person name="Zwiers L.-H."/>
            <person name="Turgeon B."/>
            <person name="Goodwin S."/>
            <person name="Spatafora J."/>
            <person name="Crous P."/>
            <person name="Grigoriev I."/>
        </authorList>
    </citation>
    <scope>NUCLEOTIDE SEQUENCE</scope>
    <source>
        <strain evidence="11">CBS 207.26</strain>
    </source>
</reference>
<keyword evidence="12" id="KW-1185">Reference proteome</keyword>
<dbReference type="EC" id="3.1.4.11" evidence="7"/>
<evidence type="ECO:0000313" key="12">
    <source>
        <dbReference type="Proteomes" id="UP000800200"/>
    </source>
</evidence>
<feature type="domain" description="C2" evidence="9">
    <location>
        <begin position="883"/>
        <end position="1037"/>
    </location>
</feature>
<evidence type="ECO:0000256" key="7">
    <source>
        <dbReference type="RuleBase" id="RU361133"/>
    </source>
</evidence>
<keyword evidence="3 7" id="KW-0442">Lipid degradation</keyword>
<feature type="region of interest" description="Disordered" evidence="8">
    <location>
        <begin position="1"/>
        <end position="75"/>
    </location>
</feature>
<dbReference type="Gene3D" id="3.20.20.190">
    <property type="entry name" value="Phosphatidylinositol (PI) phosphodiesterase"/>
    <property type="match status" value="1"/>
</dbReference>
<dbReference type="GO" id="GO:0048015">
    <property type="term" value="P:phosphatidylinositol-mediated signaling"/>
    <property type="evidence" value="ECO:0007669"/>
    <property type="project" value="TreeGrafter"/>
</dbReference>
<evidence type="ECO:0000256" key="4">
    <source>
        <dbReference type="ARBA" id="ARBA00023098"/>
    </source>
</evidence>